<name>A0ABR4LQA1_9EURO</name>
<dbReference type="GeneID" id="98146337"/>
<gene>
    <name evidence="3" type="ORF">BJX67DRAFT_372529</name>
</gene>
<dbReference type="InterPro" id="IPR049192">
    <property type="entry name" value="DUF4246_C"/>
</dbReference>
<evidence type="ECO:0000259" key="1">
    <source>
        <dbReference type="Pfam" id="PF14033"/>
    </source>
</evidence>
<reference evidence="3 4" key="1">
    <citation type="submission" date="2024-07" db="EMBL/GenBank/DDBJ databases">
        <title>Section-level genome sequencing and comparative genomics of Aspergillus sections Usti and Cavernicolus.</title>
        <authorList>
            <consortium name="Lawrence Berkeley National Laboratory"/>
            <person name="Nybo J.L."/>
            <person name="Vesth T.C."/>
            <person name="Theobald S."/>
            <person name="Frisvad J.C."/>
            <person name="Larsen T.O."/>
            <person name="Kjaerboelling I."/>
            <person name="Rothschild-Mancinelli K."/>
            <person name="Lyhne E.K."/>
            <person name="Kogle M.E."/>
            <person name="Barry K."/>
            <person name="Clum A."/>
            <person name="Na H."/>
            <person name="Ledsgaard L."/>
            <person name="Lin J."/>
            <person name="Lipzen A."/>
            <person name="Kuo A."/>
            <person name="Riley R."/>
            <person name="Mondo S."/>
            <person name="Labutti K."/>
            <person name="Haridas S."/>
            <person name="Pangalinan J."/>
            <person name="Salamov A.A."/>
            <person name="Simmons B.A."/>
            <person name="Magnuson J.K."/>
            <person name="Chen J."/>
            <person name="Drula E."/>
            <person name="Henrissat B."/>
            <person name="Wiebenga A."/>
            <person name="Lubbers R.J."/>
            <person name="Gomes A.C."/>
            <person name="Macurrencykelacurrency M.R."/>
            <person name="Stajich J."/>
            <person name="Grigoriev I.V."/>
            <person name="Mortensen U.H."/>
            <person name="De Vries R.P."/>
            <person name="Baker S.E."/>
            <person name="Andersen M.R."/>
        </authorList>
    </citation>
    <scope>NUCLEOTIDE SEQUENCE [LARGE SCALE GENOMIC DNA]</scope>
    <source>
        <strain evidence="3 4">CBS 449.75</strain>
    </source>
</reference>
<protein>
    <submittedName>
        <fullName evidence="3">Uncharacterized protein</fullName>
    </submittedName>
</protein>
<dbReference type="Proteomes" id="UP001610432">
    <property type="component" value="Unassembled WGS sequence"/>
</dbReference>
<keyword evidence="4" id="KW-1185">Reference proteome</keyword>
<evidence type="ECO:0000313" key="4">
    <source>
        <dbReference type="Proteomes" id="UP001610432"/>
    </source>
</evidence>
<proteinExistence type="predicted"/>
<dbReference type="Pfam" id="PF14033">
    <property type="entry name" value="DUF4246"/>
    <property type="match status" value="1"/>
</dbReference>
<dbReference type="PANTHER" id="PTHR33119">
    <property type="entry name" value="IFI3P"/>
    <property type="match status" value="1"/>
</dbReference>
<feature type="domain" description="DUF4246" evidence="2">
    <location>
        <begin position="9"/>
        <end position="82"/>
    </location>
</feature>
<dbReference type="InterPro" id="IPR025340">
    <property type="entry name" value="DUF4246"/>
</dbReference>
<organism evidence="3 4">
    <name type="scientific">Aspergillus lucknowensis</name>
    <dbReference type="NCBI Taxonomy" id="176173"/>
    <lineage>
        <taxon>Eukaryota</taxon>
        <taxon>Fungi</taxon>
        <taxon>Dikarya</taxon>
        <taxon>Ascomycota</taxon>
        <taxon>Pezizomycotina</taxon>
        <taxon>Eurotiomycetes</taxon>
        <taxon>Eurotiomycetidae</taxon>
        <taxon>Eurotiales</taxon>
        <taxon>Aspergillaceae</taxon>
        <taxon>Aspergillus</taxon>
        <taxon>Aspergillus subgen. Nidulantes</taxon>
    </lineage>
</organism>
<accession>A0ABR4LQA1</accession>
<dbReference type="Pfam" id="PF21666">
    <property type="entry name" value="DUF4246_N"/>
    <property type="match status" value="1"/>
</dbReference>
<feature type="domain" description="DUF4246" evidence="1">
    <location>
        <begin position="93"/>
        <end position="490"/>
    </location>
</feature>
<comment type="caution">
    <text evidence="3">The sequence shown here is derived from an EMBL/GenBank/DDBJ whole genome shotgun (WGS) entry which is preliminary data.</text>
</comment>
<dbReference type="InterPro" id="IPR049207">
    <property type="entry name" value="DUF4246_N"/>
</dbReference>
<dbReference type="RefSeq" id="XP_070885576.1">
    <property type="nucleotide sequence ID" value="XM_071031265.1"/>
</dbReference>
<evidence type="ECO:0000313" key="3">
    <source>
        <dbReference type="EMBL" id="KAL2866597.1"/>
    </source>
</evidence>
<evidence type="ECO:0000259" key="2">
    <source>
        <dbReference type="Pfam" id="PF21666"/>
    </source>
</evidence>
<sequence>MSKAARLDLPGFSLPLEYAPDTETFPNALDPDQVEDEERFDTLREILMRQVMNSIIDKPEYSINPRFLQVFDDEITAKWREEVANSGRDVSPKMMDWIFKELQWKADYLDKNGMVMVFDTGVIISDSAISLELQQELRAAVKPLEMDPKKDFHPGSEEKVVDLVHPSLFPVIYSRSRILPDRLIDLDDCLNYIGEGQLLPMSHKTSSLVFSTKFQWMPCDVEFSSDGGCHIVSYINNLHPRKNRPLYKVVEKLIVQAIPMWNLTLSNVNNDKHRIDYDGVEYDPCSPSSSYSDWEEKREIVQPEPGDFDPKVVTPENGINLREDYTQGLQVIVKLANIELTPEKPEYHGGSWHVEGALNEHICATAIYYYESDNITESSLAFRQRALREDIRYLPPQDEFDFLQEVLGFDEDVKGRGETRVTQDLGSISTREGRLLTFPNNLQHCVSPFALANSSKPGHRKILALFLVDPNYRIISSANVPPQREDWWEERKEGIINALPQRLPLELKEMVVQNMDVSHISMEEACQYRLELMQERTATTEIANEVFELGDFSLCEH</sequence>
<dbReference type="PANTHER" id="PTHR33119:SF1">
    <property type="entry name" value="FE2OG DIOXYGENASE DOMAIN-CONTAINING PROTEIN"/>
    <property type="match status" value="1"/>
</dbReference>
<dbReference type="EMBL" id="JBFXLQ010000024">
    <property type="protein sequence ID" value="KAL2866597.1"/>
    <property type="molecule type" value="Genomic_DNA"/>
</dbReference>